<dbReference type="Pfam" id="PF04354">
    <property type="entry name" value="ZipA_C"/>
    <property type="match status" value="1"/>
</dbReference>
<feature type="region of interest" description="Disordered" evidence="10">
    <location>
        <begin position="146"/>
        <end position="179"/>
    </location>
</feature>
<dbReference type="Proteomes" id="UP000242642">
    <property type="component" value="Unassembled WGS sequence"/>
</dbReference>
<evidence type="ECO:0000313" key="12">
    <source>
        <dbReference type="EMBL" id="SET30812.1"/>
    </source>
</evidence>
<feature type="domain" description="ZipA C-terminal FtsZ-binding" evidence="11">
    <location>
        <begin position="187"/>
        <end position="316"/>
    </location>
</feature>
<evidence type="ECO:0000259" key="11">
    <source>
        <dbReference type="SMART" id="SM00771"/>
    </source>
</evidence>
<dbReference type="AlphaFoldDB" id="A0A1I0DEL5"/>
<evidence type="ECO:0000256" key="1">
    <source>
        <dbReference type="ARBA" id="ARBA00022475"/>
    </source>
</evidence>
<evidence type="ECO:0000256" key="10">
    <source>
        <dbReference type="SAM" id="MobiDB-lite"/>
    </source>
</evidence>
<dbReference type="NCBIfam" id="TIGR02205">
    <property type="entry name" value="septum_zipA"/>
    <property type="match status" value="1"/>
</dbReference>
<gene>
    <name evidence="8" type="primary">zipA</name>
    <name evidence="12" type="ORF">SAMN02583745_01967</name>
</gene>
<evidence type="ECO:0000256" key="6">
    <source>
        <dbReference type="ARBA" id="ARBA00023136"/>
    </source>
</evidence>
<dbReference type="PANTHER" id="PTHR38685">
    <property type="entry name" value="CELL DIVISION PROTEIN ZIPA"/>
    <property type="match status" value="1"/>
</dbReference>
<dbReference type="PANTHER" id="PTHR38685:SF1">
    <property type="entry name" value="CELL DIVISION PROTEIN ZIPA"/>
    <property type="match status" value="1"/>
</dbReference>
<dbReference type="STRING" id="1123402.SAMN02583745_01967"/>
<feature type="region of interest" description="Disordered" evidence="10">
    <location>
        <begin position="76"/>
        <end position="105"/>
    </location>
</feature>
<keyword evidence="1 8" id="KW-1003">Cell membrane</keyword>
<evidence type="ECO:0000256" key="4">
    <source>
        <dbReference type="ARBA" id="ARBA00022692"/>
    </source>
</evidence>
<dbReference type="InterPro" id="IPR007449">
    <property type="entry name" value="ZipA_FtsZ-bd_C"/>
</dbReference>
<dbReference type="SMART" id="SM00771">
    <property type="entry name" value="ZipA_C"/>
    <property type="match status" value="1"/>
</dbReference>
<dbReference type="InterPro" id="IPR011919">
    <property type="entry name" value="Cell_div_ZipA"/>
</dbReference>
<dbReference type="SUPFAM" id="SSF64383">
    <property type="entry name" value="Cell-division protein ZipA, C-terminal domain"/>
    <property type="match status" value="1"/>
</dbReference>
<dbReference type="Gene3D" id="3.30.1400.10">
    <property type="entry name" value="ZipA, C-terminal FtsZ-binding domain"/>
    <property type="match status" value="1"/>
</dbReference>
<comment type="similarity">
    <text evidence="8 9">Belongs to the ZipA family.</text>
</comment>
<keyword evidence="2 8" id="KW-0997">Cell inner membrane</keyword>
<protein>
    <recommendedName>
        <fullName evidence="8 9">Cell division protein ZipA</fullName>
    </recommendedName>
</protein>
<dbReference type="GO" id="GO:0000917">
    <property type="term" value="P:division septum assembly"/>
    <property type="evidence" value="ECO:0007669"/>
    <property type="project" value="TreeGrafter"/>
</dbReference>
<evidence type="ECO:0000313" key="13">
    <source>
        <dbReference type="Proteomes" id="UP000242642"/>
    </source>
</evidence>
<keyword evidence="5 8" id="KW-1133">Transmembrane helix</keyword>
<evidence type="ECO:0000256" key="5">
    <source>
        <dbReference type="ARBA" id="ARBA00022989"/>
    </source>
</evidence>
<evidence type="ECO:0000256" key="2">
    <source>
        <dbReference type="ARBA" id="ARBA00022519"/>
    </source>
</evidence>
<keyword evidence="13" id="KW-1185">Reference proteome</keyword>
<dbReference type="RefSeq" id="WP_093320379.1">
    <property type="nucleotide sequence ID" value="NZ_FOHV01000015.1"/>
</dbReference>
<feature type="transmembrane region" description="Helical" evidence="8">
    <location>
        <begin position="7"/>
        <end position="26"/>
    </location>
</feature>
<keyword evidence="3 8" id="KW-0132">Cell division</keyword>
<dbReference type="InterPro" id="IPR036765">
    <property type="entry name" value="ZipA_FtsZ-bd_C_sf"/>
</dbReference>
<name>A0A1I0DEL5_9GAMM</name>
<evidence type="ECO:0000256" key="8">
    <source>
        <dbReference type="HAMAP-Rule" id="MF_00509"/>
    </source>
</evidence>
<accession>A0A1I0DEL5</accession>
<reference evidence="13" key="1">
    <citation type="submission" date="2016-10" db="EMBL/GenBank/DDBJ databases">
        <authorList>
            <person name="Varghese N."/>
            <person name="Submissions S."/>
        </authorList>
    </citation>
    <scope>NUCLEOTIDE SEQUENCE [LARGE SCALE GENOMIC DNA]</scope>
    <source>
        <strain evidence="13">DSM 18579</strain>
    </source>
</reference>
<dbReference type="OrthoDB" id="7054914at2"/>
<evidence type="ECO:0000256" key="7">
    <source>
        <dbReference type="ARBA" id="ARBA00023306"/>
    </source>
</evidence>
<comment type="subcellular location">
    <subcellularLocation>
        <location evidence="8">Cell inner membrane</location>
        <topology evidence="8">Single-pass type I membrane protein</topology>
    </subcellularLocation>
    <text evidence="8">Localizes to the Z ring in an FtsZ-dependent manner.</text>
</comment>
<comment type="subunit">
    <text evidence="8">Interacts with FtsZ via their C-terminal domains.</text>
</comment>
<dbReference type="HAMAP" id="MF_00509">
    <property type="entry name" value="ZipA"/>
    <property type="match status" value="1"/>
</dbReference>
<dbReference type="GO" id="GO:0032153">
    <property type="term" value="C:cell division site"/>
    <property type="evidence" value="ECO:0007669"/>
    <property type="project" value="UniProtKB-UniRule"/>
</dbReference>
<evidence type="ECO:0000256" key="9">
    <source>
        <dbReference type="RuleBase" id="RU003612"/>
    </source>
</evidence>
<keyword evidence="4 8" id="KW-0812">Transmembrane</keyword>
<proteinExistence type="inferred from homology"/>
<sequence>MKDNLRLILLVVGVIAIAALLIHGIWSSRKERSSLFGSDSKTKNRERHLRRDELDDEIDTITDNFHVDNHELEESVSPVITKNKNSRNKKFHDKQPEFSFDENDLSKQQILNDNTDKDNEQVTEDLSHSEHTVISSLKSDSISIEQNDVNTGKGGVESELKSSTLADNKPETEEEIETPVSPVPDIPQLVIVFHIIGINDQPLRGDLLLNSFLNSGLHFGKMSIFHRHLSSADTPVLFSVANMVKPGIFEPNNMIDFTTPGITCFMVLPTAGQPLQNFKLMLQTVQRIADDVGANVYDENRRLLTPQKIEDHRLSIRKWVEENS</sequence>
<dbReference type="GO" id="GO:0043093">
    <property type="term" value="P:FtsZ-dependent cytokinesis"/>
    <property type="evidence" value="ECO:0007669"/>
    <property type="project" value="UniProtKB-UniRule"/>
</dbReference>
<keyword evidence="7 8" id="KW-0131">Cell cycle</keyword>
<organism evidence="12 13">
    <name type="scientific">Thorsellia anophelis DSM 18579</name>
    <dbReference type="NCBI Taxonomy" id="1123402"/>
    <lineage>
        <taxon>Bacteria</taxon>
        <taxon>Pseudomonadati</taxon>
        <taxon>Pseudomonadota</taxon>
        <taxon>Gammaproteobacteria</taxon>
        <taxon>Enterobacterales</taxon>
        <taxon>Thorselliaceae</taxon>
        <taxon>Thorsellia</taxon>
    </lineage>
</organism>
<comment type="function">
    <text evidence="8 9">Essential cell division protein that stabilizes the FtsZ protofilaments by cross-linking them and that serves as a cytoplasmic membrane anchor for the Z ring. Also required for the recruitment to the septal ring of downstream cell division proteins.</text>
</comment>
<evidence type="ECO:0000256" key="3">
    <source>
        <dbReference type="ARBA" id="ARBA00022618"/>
    </source>
</evidence>
<dbReference type="EMBL" id="FOHV01000015">
    <property type="protein sequence ID" value="SET30812.1"/>
    <property type="molecule type" value="Genomic_DNA"/>
</dbReference>
<dbReference type="GO" id="GO:0005886">
    <property type="term" value="C:plasma membrane"/>
    <property type="evidence" value="ECO:0007669"/>
    <property type="project" value="UniProtKB-SubCell"/>
</dbReference>
<keyword evidence="6 8" id="KW-0472">Membrane</keyword>